<organism evidence="1 2">
    <name type="scientific">Geodia barretti</name>
    <name type="common">Barrett's horny sponge</name>
    <dbReference type="NCBI Taxonomy" id="519541"/>
    <lineage>
        <taxon>Eukaryota</taxon>
        <taxon>Metazoa</taxon>
        <taxon>Porifera</taxon>
        <taxon>Demospongiae</taxon>
        <taxon>Heteroscleromorpha</taxon>
        <taxon>Tetractinellida</taxon>
        <taxon>Astrophorina</taxon>
        <taxon>Geodiidae</taxon>
        <taxon>Geodia</taxon>
    </lineage>
</organism>
<protein>
    <submittedName>
        <fullName evidence="1">Uncharacterized protein</fullName>
    </submittedName>
</protein>
<reference evidence="1" key="1">
    <citation type="submission" date="2023-03" db="EMBL/GenBank/DDBJ databases">
        <authorList>
            <person name="Steffen K."/>
            <person name="Cardenas P."/>
        </authorList>
    </citation>
    <scope>NUCLEOTIDE SEQUENCE</scope>
</reference>
<dbReference type="EMBL" id="CASHTH010000083">
    <property type="protein sequence ID" value="CAI7990784.1"/>
    <property type="molecule type" value="Genomic_DNA"/>
</dbReference>
<dbReference type="Proteomes" id="UP001174909">
    <property type="component" value="Unassembled WGS sequence"/>
</dbReference>
<dbReference type="AlphaFoldDB" id="A0AA35VST5"/>
<keyword evidence="2" id="KW-1185">Reference proteome</keyword>
<evidence type="ECO:0000313" key="2">
    <source>
        <dbReference type="Proteomes" id="UP001174909"/>
    </source>
</evidence>
<name>A0AA35VST5_GEOBA</name>
<sequence length="187" mass="20880">MEDIRSSCERAASVRAAAIETDADIESHGELARFKKELTAAKRISRTSGGKFVKVNRISTTRLDPLPDSGEHGAYHRPTCGNKCQVSQISPRSRSRLLDDAQSLAVPLPLFQLDARLRSSDVDVDDRPAPLLLRCRERTLIYFHVPCRDTLSSPGHRSLAPADVKSLQQALDGREKIDIELRCPEHW</sequence>
<gene>
    <name evidence="1" type="ORF">GBAR_LOCUS546</name>
</gene>
<accession>A0AA35VST5</accession>
<proteinExistence type="predicted"/>
<comment type="caution">
    <text evidence="1">The sequence shown here is derived from an EMBL/GenBank/DDBJ whole genome shotgun (WGS) entry which is preliminary data.</text>
</comment>
<evidence type="ECO:0000313" key="1">
    <source>
        <dbReference type="EMBL" id="CAI7990784.1"/>
    </source>
</evidence>